<organism evidence="4 5">
    <name type="scientific">Phoenicibacter congonensis</name>
    <dbReference type="NCBI Taxonomy" id="1944646"/>
    <lineage>
        <taxon>Bacteria</taxon>
        <taxon>Bacillati</taxon>
        <taxon>Actinomycetota</taxon>
        <taxon>Coriobacteriia</taxon>
        <taxon>Eggerthellales</taxon>
        <taxon>Eggerthellaceae</taxon>
        <taxon>Phoenicibacter</taxon>
    </lineage>
</organism>
<proteinExistence type="predicted"/>
<feature type="non-terminal residue" evidence="4">
    <location>
        <position position="273"/>
    </location>
</feature>
<evidence type="ECO:0000313" key="5">
    <source>
        <dbReference type="Proteomes" id="UP001168575"/>
    </source>
</evidence>
<dbReference type="InterPro" id="IPR011098">
    <property type="entry name" value="G5_dom"/>
</dbReference>
<keyword evidence="2" id="KW-0812">Transmembrane</keyword>
<dbReference type="PROSITE" id="PS51109">
    <property type="entry name" value="G5"/>
    <property type="match status" value="1"/>
</dbReference>
<evidence type="ECO:0000256" key="2">
    <source>
        <dbReference type="SAM" id="Phobius"/>
    </source>
</evidence>
<dbReference type="Gene3D" id="2.20.230.10">
    <property type="entry name" value="Resuscitation-promoting factor rpfb"/>
    <property type="match status" value="1"/>
</dbReference>
<comment type="caution">
    <text evidence="4">The sequence shown here is derived from an EMBL/GenBank/DDBJ whole genome shotgun (WGS) entry which is preliminary data.</text>
</comment>
<name>A0AA43UAS8_9ACTN</name>
<reference evidence="4" key="1">
    <citation type="submission" date="2023-07" db="EMBL/GenBank/DDBJ databases">
        <title>Between Cages and Wild: Unraveling the Impact of Captivity on Animal Microbiomes and Antimicrobial Resistance.</title>
        <authorList>
            <person name="Schmartz G.P."/>
            <person name="Rehner J."/>
            <person name="Schuff M.J."/>
            <person name="Becker S.L."/>
            <person name="Kravczyk M."/>
            <person name="Gurevich A."/>
            <person name="Francke R."/>
            <person name="Mueller R."/>
            <person name="Keller V."/>
            <person name="Keller A."/>
        </authorList>
    </citation>
    <scope>NUCLEOTIDE SEQUENCE</scope>
    <source>
        <strain evidence="4">S12M_St_49</strain>
    </source>
</reference>
<dbReference type="InterPro" id="IPR007137">
    <property type="entry name" value="DUF348"/>
</dbReference>
<dbReference type="AlphaFoldDB" id="A0AA43UAS8"/>
<evidence type="ECO:0000313" key="4">
    <source>
        <dbReference type="EMBL" id="MDO4842936.1"/>
    </source>
</evidence>
<keyword evidence="1" id="KW-0732">Signal</keyword>
<keyword evidence="2" id="KW-0472">Membrane</keyword>
<gene>
    <name evidence="4" type="ORF">Q3982_09695</name>
</gene>
<protein>
    <submittedName>
        <fullName evidence="4">G5 domain-containing protein</fullName>
    </submittedName>
</protein>
<feature type="domain" description="G5" evidence="3">
    <location>
        <begin position="203"/>
        <end position="273"/>
    </location>
</feature>
<accession>A0AA43UAS8</accession>
<feature type="transmembrane region" description="Helical" evidence="2">
    <location>
        <begin position="57"/>
        <end position="77"/>
    </location>
</feature>
<dbReference type="Pfam" id="PF07501">
    <property type="entry name" value="G5"/>
    <property type="match status" value="1"/>
</dbReference>
<keyword evidence="2" id="KW-1133">Transmembrane helix</keyword>
<sequence length="273" mass="30395">MKTHGTINNIELPVADNIGAVGLESKKQVAETAHVRSDRDAYHPEHIAQKQTRRFHFALVFAAMLLIFTSVAVAWGYDRIEGGSIAVDDLTSMVVTLNVNSRPQEVSTNCATVGELLKEQHIHLTQDDYLGMPLDQKIYDGMTIWLRLAIDVTVEANQETFTVHSQPLTVEQALNEAGVTVDDDDILDMPRLAYLYEDTTIVVNKMETKRVEVLEDIEPPVETKEVAYLTPGSTSIIEPGEKGQKRTVFTVTYKDGVEISRELVSEEVVKEPG</sequence>
<dbReference type="EMBL" id="JAUMVS010000379">
    <property type="protein sequence ID" value="MDO4842936.1"/>
    <property type="molecule type" value="Genomic_DNA"/>
</dbReference>
<evidence type="ECO:0000259" key="3">
    <source>
        <dbReference type="PROSITE" id="PS51109"/>
    </source>
</evidence>
<keyword evidence="5" id="KW-1185">Reference proteome</keyword>
<dbReference type="Pfam" id="PF03990">
    <property type="entry name" value="DUF348"/>
    <property type="match status" value="2"/>
</dbReference>
<dbReference type="SMART" id="SM01208">
    <property type="entry name" value="G5"/>
    <property type="match status" value="1"/>
</dbReference>
<evidence type="ECO:0000256" key="1">
    <source>
        <dbReference type="ARBA" id="ARBA00022729"/>
    </source>
</evidence>
<dbReference type="Proteomes" id="UP001168575">
    <property type="component" value="Unassembled WGS sequence"/>
</dbReference>